<organism evidence="1 2">
    <name type="scientific">Neobacillus mesonae</name>
    <dbReference type="NCBI Taxonomy" id="1193713"/>
    <lineage>
        <taxon>Bacteria</taxon>
        <taxon>Bacillati</taxon>
        <taxon>Bacillota</taxon>
        <taxon>Bacilli</taxon>
        <taxon>Bacillales</taxon>
        <taxon>Bacillaceae</taxon>
        <taxon>Neobacillus</taxon>
    </lineage>
</organism>
<protein>
    <recommendedName>
        <fullName evidence="3">DUF2487 domain-containing protein</fullName>
    </recommendedName>
</protein>
<dbReference type="KEGG" id="nmk:CHR53_18795"/>
<name>A0A3T0I6U5_9BACI</name>
<accession>A0A3T0I6U5</accession>
<dbReference type="Pfam" id="PF10673">
    <property type="entry name" value="DUF2487"/>
    <property type="match status" value="1"/>
</dbReference>
<evidence type="ECO:0008006" key="3">
    <source>
        <dbReference type="Google" id="ProtNLM"/>
    </source>
</evidence>
<dbReference type="EMBL" id="CP022572">
    <property type="protein sequence ID" value="AZU65050.1"/>
    <property type="molecule type" value="Genomic_DNA"/>
</dbReference>
<gene>
    <name evidence="1" type="ORF">CHR53_18795</name>
</gene>
<dbReference type="OrthoDB" id="2678750at2"/>
<sequence length="154" mass="17857">MKWIPQDVETYSNAKEYVDTAVVPLYSVLVGGGIKQSAAAAEFITLLTNHLERQFTGRILLFPPFTYLEQEQEGKELTDLQSWEENIYTAGFKHVFYITSNLEWRRKEGELKGSLIWIPAIPLEHMNDSQKLPVIDSQVKQLLTLFTQKWHENE</sequence>
<proteinExistence type="predicted"/>
<keyword evidence="2" id="KW-1185">Reference proteome</keyword>
<dbReference type="Proteomes" id="UP000282892">
    <property type="component" value="Chromosome"/>
</dbReference>
<dbReference type="AlphaFoldDB" id="A0A3T0I6U5"/>
<dbReference type="InterPro" id="IPR019615">
    <property type="entry name" value="DUF2487"/>
</dbReference>
<dbReference type="STRING" id="1193713.GCA_001636315_00596"/>
<reference evidence="1 2" key="1">
    <citation type="submission" date="2017-07" db="EMBL/GenBank/DDBJ databases">
        <title>The complete genome sequence of Bacillus mesonae strain H20-5, an efficient strain improving plant abiotic stress resistance.</title>
        <authorList>
            <person name="Kim S.Y."/>
            <person name="Song H."/>
            <person name="Sang M.K."/>
            <person name="Weon H.-Y."/>
            <person name="Song J."/>
        </authorList>
    </citation>
    <scope>NUCLEOTIDE SEQUENCE [LARGE SCALE GENOMIC DNA]</scope>
    <source>
        <strain evidence="1 2">H20-5</strain>
    </source>
</reference>
<evidence type="ECO:0000313" key="1">
    <source>
        <dbReference type="EMBL" id="AZU65050.1"/>
    </source>
</evidence>
<evidence type="ECO:0000313" key="2">
    <source>
        <dbReference type="Proteomes" id="UP000282892"/>
    </source>
</evidence>